<dbReference type="InterPro" id="IPR002052">
    <property type="entry name" value="DNA_methylase_N6_adenine_CS"/>
</dbReference>
<evidence type="ECO:0000313" key="4">
    <source>
        <dbReference type="EMBL" id="QEG25197.1"/>
    </source>
</evidence>
<sequence length="233" mass="25553">MKVGTDAVLLGAWTPLRGAARILDVGTGCGIVAMMLAQRTLATRANISAIEIDLPAAEEALENFRDCPWPERLPRDLPEVHCSLQQLTDAIDTNFSGFDIVVCNPPFFDPSWPSPANARRVARQKGSLSVESLVRETRSLLSDSGRLCLVLPFEQSGPTVELSLAAGLSLWSQVDVRPTPDSPPKRVLLEFGRQRSPQAIAKSELVLETTRHQHSDEFAALAKDFHLRYAAQD</sequence>
<protein>
    <submittedName>
        <fullName evidence="4">tRNA1(Val) (Adenine(37)-N6)-methyltransferase</fullName>
        <ecNumber evidence="4">2.1.1.223</ecNumber>
    </submittedName>
</protein>
<proteinExistence type="predicted"/>
<dbReference type="GO" id="GO:0032259">
    <property type="term" value="P:methylation"/>
    <property type="evidence" value="ECO:0007669"/>
    <property type="project" value="UniProtKB-KW"/>
</dbReference>
<dbReference type="Pfam" id="PF05175">
    <property type="entry name" value="MTS"/>
    <property type="match status" value="1"/>
</dbReference>
<dbReference type="GO" id="GO:0003676">
    <property type="term" value="F:nucleic acid binding"/>
    <property type="evidence" value="ECO:0007669"/>
    <property type="project" value="InterPro"/>
</dbReference>
<dbReference type="EMBL" id="CP042912">
    <property type="protein sequence ID" value="QEG25197.1"/>
    <property type="molecule type" value="Genomic_DNA"/>
</dbReference>
<feature type="domain" description="Methyltransferase small" evidence="3">
    <location>
        <begin position="19"/>
        <end position="151"/>
    </location>
</feature>
<dbReference type="Gene3D" id="3.40.50.150">
    <property type="entry name" value="Vaccinia Virus protein VP39"/>
    <property type="match status" value="1"/>
</dbReference>
<dbReference type="Proteomes" id="UP000322214">
    <property type="component" value="Chromosome"/>
</dbReference>
<evidence type="ECO:0000256" key="1">
    <source>
        <dbReference type="ARBA" id="ARBA00022603"/>
    </source>
</evidence>
<dbReference type="EC" id="2.1.1.223" evidence="4"/>
<gene>
    <name evidence="4" type="primary">yfiC</name>
    <name evidence="4" type="ORF">MFFC18_51210</name>
</gene>
<name>A0A5B9PEN6_9BACT</name>
<dbReference type="PROSITE" id="PS00092">
    <property type="entry name" value="N6_MTASE"/>
    <property type="match status" value="1"/>
</dbReference>
<evidence type="ECO:0000313" key="5">
    <source>
        <dbReference type="Proteomes" id="UP000322214"/>
    </source>
</evidence>
<dbReference type="PANTHER" id="PTHR47739:SF1">
    <property type="entry name" value="TRNA1(VAL) (ADENINE(37)-N6)-METHYLTRANSFERASE"/>
    <property type="match status" value="1"/>
</dbReference>
<dbReference type="AlphaFoldDB" id="A0A5B9PEN6"/>
<reference evidence="4 5" key="1">
    <citation type="submission" date="2019-08" db="EMBL/GenBank/DDBJ databases">
        <title>Deep-cultivation of Planctomycetes and their phenomic and genomic characterization uncovers novel biology.</title>
        <authorList>
            <person name="Wiegand S."/>
            <person name="Jogler M."/>
            <person name="Boedeker C."/>
            <person name="Pinto D."/>
            <person name="Vollmers J."/>
            <person name="Rivas-Marin E."/>
            <person name="Kohn T."/>
            <person name="Peeters S.H."/>
            <person name="Heuer A."/>
            <person name="Rast P."/>
            <person name="Oberbeckmann S."/>
            <person name="Bunk B."/>
            <person name="Jeske O."/>
            <person name="Meyerdierks A."/>
            <person name="Storesund J.E."/>
            <person name="Kallscheuer N."/>
            <person name="Luecker S."/>
            <person name="Lage O.M."/>
            <person name="Pohl T."/>
            <person name="Merkel B.J."/>
            <person name="Hornburger P."/>
            <person name="Mueller R.-W."/>
            <person name="Bruemmer F."/>
            <person name="Labrenz M."/>
            <person name="Spormann A.M."/>
            <person name="Op den Camp H."/>
            <person name="Overmann J."/>
            <person name="Amann R."/>
            <person name="Jetten M.S.M."/>
            <person name="Mascher T."/>
            <person name="Medema M.H."/>
            <person name="Devos D.P."/>
            <person name="Kaster A.-K."/>
            <person name="Ovreas L."/>
            <person name="Rohde M."/>
            <person name="Galperin M.Y."/>
            <person name="Jogler C."/>
        </authorList>
    </citation>
    <scope>NUCLEOTIDE SEQUENCE [LARGE SCALE GENOMIC DNA]</scope>
    <source>
        <strain evidence="4 5">FC18</strain>
    </source>
</reference>
<accession>A0A5B9PEN6</accession>
<keyword evidence="4" id="KW-0808">Transferase</keyword>
<keyword evidence="2" id="KW-0949">S-adenosyl-L-methionine</keyword>
<keyword evidence="5" id="KW-1185">Reference proteome</keyword>
<dbReference type="KEGG" id="mff:MFFC18_51210"/>
<dbReference type="GO" id="GO:0008757">
    <property type="term" value="F:S-adenosylmethionine-dependent methyltransferase activity"/>
    <property type="evidence" value="ECO:0007669"/>
    <property type="project" value="UniProtKB-ARBA"/>
</dbReference>
<dbReference type="GO" id="GO:0008170">
    <property type="term" value="F:N-methyltransferase activity"/>
    <property type="evidence" value="ECO:0007669"/>
    <property type="project" value="UniProtKB-ARBA"/>
</dbReference>
<dbReference type="SUPFAM" id="SSF53335">
    <property type="entry name" value="S-adenosyl-L-methionine-dependent methyltransferases"/>
    <property type="match status" value="1"/>
</dbReference>
<dbReference type="STRING" id="980251.GCA_001642875_03842"/>
<dbReference type="InterPro" id="IPR050210">
    <property type="entry name" value="tRNA_Adenine-N(6)_MTase"/>
</dbReference>
<dbReference type="CDD" id="cd02440">
    <property type="entry name" value="AdoMet_MTases"/>
    <property type="match status" value="1"/>
</dbReference>
<dbReference type="PANTHER" id="PTHR47739">
    <property type="entry name" value="TRNA1(VAL) (ADENINE(37)-N6)-METHYLTRANSFERASE"/>
    <property type="match status" value="1"/>
</dbReference>
<evidence type="ECO:0000259" key="3">
    <source>
        <dbReference type="Pfam" id="PF05175"/>
    </source>
</evidence>
<dbReference type="InterPro" id="IPR029063">
    <property type="entry name" value="SAM-dependent_MTases_sf"/>
</dbReference>
<organism evidence="4 5">
    <name type="scientific">Mariniblastus fucicola</name>
    <dbReference type="NCBI Taxonomy" id="980251"/>
    <lineage>
        <taxon>Bacteria</taxon>
        <taxon>Pseudomonadati</taxon>
        <taxon>Planctomycetota</taxon>
        <taxon>Planctomycetia</taxon>
        <taxon>Pirellulales</taxon>
        <taxon>Pirellulaceae</taxon>
        <taxon>Mariniblastus</taxon>
    </lineage>
</organism>
<evidence type="ECO:0000256" key="2">
    <source>
        <dbReference type="ARBA" id="ARBA00022691"/>
    </source>
</evidence>
<keyword evidence="1 4" id="KW-0489">Methyltransferase</keyword>
<dbReference type="InterPro" id="IPR007848">
    <property type="entry name" value="Small_mtfrase_dom"/>
</dbReference>